<evidence type="ECO:0008006" key="3">
    <source>
        <dbReference type="Google" id="ProtNLM"/>
    </source>
</evidence>
<accession>A0A1D1VIB8</accession>
<dbReference type="Proteomes" id="UP000186922">
    <property type="component" value="Unassembled WGS sequence"/>
</dbReference>
<organism evidence="1 2">
    <name type="scientific">Ramazzottius varieornatus</name>
    <name type="common">Water bear</name>
    <name type="synonym">Tardigrade</name>
    <dbReference type="NCBI Taxonomy" id="947166"/>
    <lineage>
        <taxon>Eukaryota</taxon>
        <taxon>Metazoa</taxon>
        <taxon>Ecdysozoa</taxon>
        <taxon>Tardigrada</taxon>
        <taxon>Eutardigrada</taxon>
        <taxon>Parachela</taxon>
        <taxon>Hypsibioidea</taxon>
        <taxon>Ramazzottiidae</taxon>
        <taxon>Ramazzottius</taxon>
    </lineage>
</organism>
<dbReference type="InterPro" id="IPR052055">
    <property type="entry name" value="Hepadnavirus_pol/RT"/>
</dbReference>
<evidence type="ECO:0000313" key="1">
    <source>
        <dbReference type="EMBL" id="GAV01362.1"/>
    </source>
</evidence>
<protein>
    <recommendedName>
        <fullName evidence="3">Reverse transcriptase domain-containing protein</fullName>
    </recommendedName>
</protein>
<evidence type="ECO:0000313" key="2">
    <source>
        <dbReference type="Proteomes" id="UP000186922"/>
    </source>
</evidence>
<comment type="caution">
    <text evidence="1">The sequence shown here is derived from an EMBL/GenBank/DDBJ whole genome shotgun (WGS) entry which is preliminary data.</text>
</comment>
<keyword evidence="2" id="KW-1185">Reference proteome</keyword>
<sequence length="64" mass="7646">MDVESAFRLTPVRKEDWHLLGYFFDNEYHFDIVFPFGLRSSPAIFNRLSEFVKWLLIHNGPTID</sequence>
<name>A0A1D1VIB8_RAMVA</name>
<dbReference type="PANTHER" id="PTHR33050:SF8">
    <property type="entry name" value="REVERSE TRANSCRIPTASE DOMAIN-CONTAINING PROTEIN"/>
    <property type="match status" value="1"/>
</dbReference>
<dbReference type="SUPFAM" id="SSF56672">
    <property type="entry name" value="DNA/RNA polymerases"/>
    <property type="match status" value="1"/>
</dbReference>
<proteinExistence type="predicted"/>
<dbReference type="OrthoDB" id="6104769at2759"/>
<dbReference type="InterPro" id="IPR043502">
    <property type="entry name" value="DNA/RNA_pol_sf"/>
</dbReference>
<dbReference type="PANTHER" id="PTHR33050">
    <property type="entry name" value="REVERSE TRANSCRIPTASE DOMAIN-CONTAINING PROTEIN"/>
    <property type="match status" value="1"/>
</dbReference>
<reference evidence="1 2" key="1">
    <citation type="journal article" date="2016" name="Nat. Commun.">
        <title>Extremotolerant tardigrade genome and improved radiotolerance of human cultured cells by tardigrade-unique protein.</title>
        <authorList>
            <person name="Hashimoto T."/>
            <person name="Horikawa D.D."/>
            <person name="Saito Y."/>
            <person name="Kuwahara H."/>
            <person name="Kozuka-Hata H."/>
            <person name="Shin-I T."/>
            <person name="Minakuchi Y."/>
            <person name="Ohishi K."/>
            <person name="Motoyama A."/>
            <person name="Aizu T."/>
            <person name="Enomoto A."/>
            <person name="Kondo K."/>
            <person name="Tanaka S."/>
            <person name="Hara Y."/>
            <person name="Koshikawa S."/>
            <person name="Sagara H."/>
            <person name="Miura T."/>
            <person name="Yokobori S."/>
            <person name="Miyagawa K."/>
            <person name="Suzuki Y."/>
            <person name="Kubo T."/>
            <person name="Oyama M."/>
            <person name="Kohara Y."/>
            <person name="Fujiyama A."/>
            <person name="Arakawa K."/>
            <person name="Katayama T."/>
            <person name="Toyoda A."/>
            <person name="Kunieda T."/>
        </authorList>
    </citation>
    <scope>NUCLEOTIDE SEQUENCE [LARGE SCALE GENOMIC DNA]</scope>
    <source>
        <strain evidence="1 2">YOKOZUNA-1</strain>
    </source>
</reference>
<dbReference type="AlphaFoldDB" id="A0A1D1VIB8"/>
<gene>
    <name evidence="1" type="primary">RvY_12086-1</name>
    <name evidence="1" type="synonym">RvY_12086.1</name>
    <name evidence="1" type="ORF">RvY_12086</name>
</gene>
<dbReference type="EMBL" id="BDGG01000007">
    <property type="protein sequence ID" value="GAV01362.1"/>
    <property type="molecule type" value="Genomic_DNA"/>
</dbReference>